<dbReference type="SUPFAM" id="SSF103473">
    <property type="entry name" value="MFS general substrate transporter"/>
    <property type="match status" value="1"/>
</dbReference>
<proteinExistence type="predicted"/>
<feature type="transmembrane region" description="Helical" evidence="3">
    <location>
        <begin position="568"/>
        <end position="589"/>
    </location>
</feature>
<feature type="domain" description="Major facilitator superfamily (MFS) profile" evidence="4">
    <location>
        <begin position="531"/>
        <end position="741"/>
    </location>
</feature>
<feature type="transmembrane region" description="Helical" evidence="3">
    <location>
        <begin position="526"/>
        <end position="548"/>
    </location>
</feature>
<feature type="transmembrane region" description="Helical" evidence="3">
    <location>
        <begin position="168"/>
        <end position="188"/>
    </location>
</feature>
<keyword evidence="3" id="KW-0812">Transmembrane</keyword>
<evidence type="ECO:0000313" key="6">
    <source>
        <dbReference type="Proteomes" id="UP001497497"/>
    </source>
</evidence>
<name>A0AAV2IDH8_LYMST</name>
<feature type="transmembrane region" description="Helical" evidence="3">
    <location>
        <begin position="200"/>
        <end position="221"/>
    </location>
</feature>
<keyword evidence="3" id="KW-0472">Membrane</keyword>
<protein>
    <recommendedName>
        <fullName evidence="4">Major facilitator superfamily (MFS) profile domain-containing protein</fullName>
    </recommendedName>
</protein>
<keyword evidence="3" id="KW-1133">Transmembrane helix</keyword>
<dbReference type="PANTHER" id="PTHR11360:SF284">
    <property type="entry name" value="EG:103B4.3 PROTEIN-RELATED"/>
    <property type="match status" value="1"/>
</dbReference>
<feature type="transmembrane region" description="Helical" evidence="3">
    <location>
        <begin position="624"/>
        <end position="646"/>
    </location>
</feature>
<dbReference type="Pfam" id="PF07690">
    <property type="entry name" value="MFS_1"/>
    <property type="match status" value="2"/>
</dbReference>
<feature type="transmembrane region" description="Helical" evidence="3">
    <location>
        <begin position="136"/>
        <end position="161"/>
    </location>
</feature>
<dbReference type="PROSITE" id="PS50850">
    <property type="entry name" value="MFS"/>
    <property type="match status" value="1"/>
</dbReference>
<dbReference type="EMBL" id="CAXITT010000635">
    <property type="protein sequence ID" value="CAL1544637.1"/>
    <property type="molecule type" value="Genomic_DNA"/>
</dbReference>
<dbReference type="AlphaFoldDB" id="A0AAV2IDH8"/>
<feature type="transmembrane region" description="Helical" evidence="3">
    <location>
        <begin position="84"/>
        <end position="104"/>
    </location>
</feature>
<evidence type="ECO:0000259" key="4">
    <source>
        <dbReference type="PROSITE" id="PS50850"/>
    </source>
</evidence>
<dbReference type="GO" id="GO:0016020">
    <property type="term" value="C:membrane"/>
    <property type="evidence" value="ECO:0007669"/>
    <property type="project" value="UniProtKB-SubCell"/>
</dbReference>
<keyword evidence="6" id="KW-1185">Reference proteome</keyword>
<evidence type="ECO:0000256" key="3">
    <source>
        <dbReference type="SAM" id="Phobius"/>
    </source>
</evidence>
<feature type="compositionally biased region" description="Basic and acidic residues" evidence="2">
    <location>
        <begin position="8"/>
        <end position="18"/>
    </location>
</feature>
<dbReference type="CDD" id="cd17352">
    <property type="entry name" value="MFS_MCT_SLC16"/>
    <property type="match status" value="1"/>
</dbReference>
<evidence type="ECO:0000256" key="2">
    <source>
        <dbReference type="SAM" id="MobiDB-lite"/>
    </source>
</evidence>
<dbReference type="InterPro" id="IPR036259">
    <property type="entry name" value="MFS_trans_sf"/>
</dbReference>
<dbReference type="Proteomes" id="UP001497497">
    <property type="component" value="Unassembled WGS sequence"/>
</dbReference>
<feature type="transmembrane region" description="Helical" evidence="3">
    <location>
        <begin position="601"/>
        <end position="618"/>
    </location>
</feature>
<gene>
    <name evidence="5" type="ORF">GSLYS_00018150001</name>
</gene>
<comment type="subcellular location">
    <subcellularLocation>
        <location evidence="1">Membrane</location>
        <topology evidence="1">Multi-pass membrane protein</topology>
    </subcellularLocation>
</comment>
<dbReference type="PANTHER" id="PTHR11360">
    <property type="entry name" value="MONOCARBOXYLATE TRANSPORTER"/>
    <property type="match status" value="1"/>
</dbReference>
<dbReference type="InterPro" id="IPR050327">
    <property type="entry name" value="Proton-linked_MCT"/>
</dbReference>
<reference evidence="5 6" key="1">
    <citation type="submission" date="2024-04" db="EMBL/GenBank/DDBJ databases">
        <authorList>
            <consortium name="Genoscope - CEA"/>
            <person name="William W."/>
        </authorList>
    </citation>
    <scope>NUCLEOTIDE SEQUENCE [LARGE SCALE GENOMIC DNA]</scope>
</reference>
<feature type="transmembrane region" description="Helical" evidence="3">
    <location>
        <begin position="658"/>
        <end position="678"/>
    </location>
</feature>
<evidence type="ECO:0000256" key="1">
    <source>
        <dbReference type="ARBA" id="ARBA00004141"/>
    </source>
</evidence>
<feature type="transmembrane region" description="Helical" evidence="3">
    <location>
        <begin position="111"/>
        <end position="130"/>
    </location>
</feature>
<dbReference type="Gene3D" id="1.20.1250.20">
    <property type="entry name" value="MFS general substrate transporter like domains"/>
    <property type="match status" value="2"/>
</dbReference>
<organism evidence="5 6">
    <name type="scientific">Lymnaea stagnalis</name>
    <name type="common">Great pond snail</name>
    <name type="synonym">Helix stagnalis</name>
    <dbReference type="NCBI Taxonomy" id="6523"/>
    <lineage>
        <taxon>Eukaryota</taxon>
        <taxon>Metazoa</taxon>
        <taxon>Spiralia</taxon>
        <taxon>Lophotrochozoa</taxon>
        <taxon>Mollusca</taxon>
        <taxon>Gastropoda</taxon>
        <taxon>Heterobranchia</taxon>
        <taxon>Euthyneura</taxon>
        <taxon>Panpulmonata</taxon>
        <taxon>Hygrophila</taxon>
        <taxon>Lymnaeoidea</taxon>
        <taxon>Lymnaeidae</taxon>
        <taxon>Lymnaea</taxon>
    </lineage>
</organism>
<feature type="region of interest" description="Disordered" evidence="2">
    <location>
        <begin position="1"/>
        <end position="35"/>
    </location>
</feature>
<dbReference type="InterPro" id="IPR020846">
    <property type="entry name" value="MFS_dom"/>
</dbReference>
<feature type="compositionally biased region" description="Acidic residues" evidence="2">
    <location>
        <begin position="19"/>
        <end position="29"/>
    </location>
</feature>
<comment type="caution">
    <text evidence="5">The sequence shown here is derived from an EMBL/GenBank/DDBJ whole genome shotgun (WGS) entry which is preliminary data.</text>
</comment>
<dbReference type="GO" id="GO:0008028">
    <property type="term" value="F:monocarboxylic acid transmembrane transporter activity"/>
    <property type="evidence" value="ECO:0007669"/>
    <property type="project" value="TreeGrafter"/>
</dbReference>
<dbReference type="InterPro" id="IPR011701">
    <property type="entry name" value="MFS"/>
</dbReference>
<feature type="transmembrane region" description="Helical" evidence="3">
    <location>
        <begin position="41"/>
        <end position="64"/>
    </location>
</feature>
<evidence type="ECO:0000313" key="5">
    <source>
        <dbReference type="EMBL" id="CAL1544637.1"/>
    </source>
</evidence>
<accession>A0AAV2IDH8</accession>
<sequence>MRYPQDGGHGKEGDKCYDDGEEDDEEDYEYQQQPSAPDGGWGWLIVFASFLCNTIVDGVCFSFGVLSPELNKSFHVSHQKMGWVGSSLAGCYLLVGPFVAALCGRYGCRKVTIAGSIITMCGFALSTQSSSIEMLIITYGVIGGIGFGMIYLPSIVCVGYWFDKKRAFATGIVVCGTGIGQFVFPPLARWLLTEYTWEGQTLIFAGIVLKCAACGMLFIPLDHREYKYRKPRQTRVEIERGAIMKALIEDKKRQRTISNGSLDNCIITKDNRLIKLDPKILECKRSNSFIARFKRQLGFSSQSLACSKNSLASFVIDAVQKDLNKTNSPIYCPNGTPGQLLSQSQQVQKRGSLPDAVIMQCNGSAMSVLPNGNVPSVNGSVLSNGVSKTRSCSVIPKNDQWPQFKQEDVLEINIQQISNKNLPAVTRSANDLQAAAAQRDGNVISIQVIPNGTHDNRSIRYRSNSTMASSFRSQLSSQNASYLTNSMLSIPQIQASLENFEKEMDRRSSLLWKFWTILCEMFDVKLLFNPVFALLVASSFLTLLAFYIPYFHLPTKGSEIGMTMERATFLISIIGITNTIGRIVCGWLADRPCINSLHMNNCALIIAGVVELLCPLGTGELFLAIVSACLGLCLAVFVSLRTILLVDLLGLEMLTKSFGLLILFQGVAAFIGAPIAGQLLDTTGSIDNCFYLAGSLTILSGLLMLPIVFLETHKDKKEMPKMAEQIPINETLKLEKWEAKV</sequence>
<feature type="transmembrane region" description="Helical" evidence="3">
    <location>
        <begin position="690"/>
        <end position="710"/>
    </location>
</feature>